<feature type="transmembrane region" description="Helical" evidence="1">
    <location>
        <begin position="272"/>
        <end position="295"/>
    </location>
</feature>
<dbReference type="Pfam" id="PF04235">
    <property type="entry name" value="DUF418"/>
    <property type="match status" value="1"/>
</dbReference>
<name>A0A2T0PT99_9ACTN</name>
<dbReference type="AlphaFoldDB" id="A0A2T0PT99"/>
<evidence type="ECO:0000313" key="4">
    <source>
        <dbReference type="Proteomes" id="UP000237846"/>
    </source>
</evidence>
<keyword evidence="1" id="KW-1133">Transmembrane helix</keyword>
<feature type="transmembrane region" description="Helical" evidence="1">
    <location>
        <begin position="104"/>
        <end position="137"/>
    </location>
</feature>
<dbReference type="RefSeq" id="WP_106253125.1">
    <property type="nucleotide sequence ID" value="NZ_PVZC01000011.1"/>
</dbReference>
<evidence type="ECO:0000259" key="2">
    <source>
        <dbReference type="Pfam" id="PF04235"/>
    </source>
</evidence>
<reference evidence="3 4" key="1">
    <citation type="submission" date="2018-03" db="EMBL/GenBank/DDBJ databases">
        <title>Genomic Encyclopedia of Archaeal and Bacterial Type Strains, Phase II (KMG-II): from individual species to whole genera.</title>
        <authorList>
            <person name="Goeker M."/>
        </authorList>
    </citation>
    <scope>NUCLEOTIDE SEQUENCE [LARGE SCALE GENOMIC DNA]</scope>
    <source>
        <strain evidence="3 4">DSM 45601</strain>
    </source>
</reference>
<organism evidence="3 4">
    <name type="scientific">Allonocardiopsis opalescens</name>
    <dbReference type="NCBI Taxonomy" id="1144618"/>
    <lineage>
        <taxon>Bacteria</taxon>
        <taxon>Bacillati</taxon>
        <taxon>Actinomycetota</taxon>
        <taxon>Actinomycetes</taxon>
        <taxon>Streptosporangiales</taxon>
        <taxon>Allonocardiopsis</taxon>
    </lineage>
</organism>
<feature type="transmembrane region" description="Helical" evidence="1">
    <location>
        <begin position="201"/>
        <end position="220"/>
    </location>
</feature>
<accession>A0A2T0PT99</accession>
<proteinExistence type="predicted"/>
<feature type="transmembrane region" description="Helical" evidence="1">
    <location>
        <begin position="22"/>
        <end position="41"/>
    </location>
</feature>
<dbReference type="InterPro" id="IPR007349">
    <property type="entry name" value="DUF418"/>
</dbReference>
<dbReference type="OrthoDB" id="2388539at2"/>
<sequence>MNVAAASYASTDATKRSLAPDLARGFMLLAIAIAHAPAFIADFDRGPAALNAAAEFCKHLLADNQARTLFVLLFGYGLGQLAERHLSRGGDWTDVRRLLRRRGWWLLVIGFLHAALLVTLDIIAAYGATLLLFAALVRTRDAVLMWTAALTLVPATLMVAWQGMVALTLAADGTPMTLAEFMADDYLTHVVTNAAPWPLDTLVSVVAVVPGMLFGIWAARRRYLDEPERHTALLRRVAVIGIAASLTGRLPATLLHTGLWTTDSTPLAWAAMTAHTLAGNAGGIAIAAAIGLAAIPLARRPGPVTTALAALGQRSLTFYLFQSVVFVALFYPFTLDLSADMGIAATYGIAIATWLLSVALADWMRRTGNRGPTESILRRLTYGRSPSR</sequence>
<keyword evidence="1" id="KW-0472">Membrane</keyword>
<gene>
    <name evidence="3" type="ORF">CLV72_11120</name>
</gene>
<dbReference type="PANTHER" id="PTHR30590:SF2">
    <property type="entry name" value="INNER MEMBRANE PROTEIN"/>
    <property type="match status" value="1"/>
</dbReference>
<keyword evidence="1" id="KW-0812">Transmembrane</keyword>
<evidence type="ECO:0000256" key="1">
    <source>
        <dbReference type="SAM" id="Phobius"/>
    </source>
</evidence>
<feature type="transmembrane region" description="Helical" evidence="1">
    <location>
        <begin position="232"/>
        <end position="252"/>
    </location>
</feature>
<comment type="caution">
    <text evidence="3">The sequence shown here is derived from an EMBL/GenBank/DDBJ whole genome shotgun (WGS) entry which is preliminary data.</text>
</comment>
<dbReference type="PANTHER" id="PTHR30590">
    <property type="entry name" value="INNER MEMBRANE PROTEIN"/>
    <property type="match status" value="1"/>
</dbReference>
<feature type="transmembrane region" description="Helical" evidence="1">
    <location>
        <begin position="341"/>
        <end position="361"/>
    </location>
</feature>
<protein>
    <submittedName>
        <fullName evidence="3">Putative membrane protein YeiB</fullName>
    </submittedName>
</protein>
<feature type="transmembrane region" description="Helical" evidence="1">
    <location>
        <begin position="316"/>
        <end position="335"/>
    </location>
</feature>
<dbReference type="EMBL" id="PVZC01000011">
    <property type="protein sequence ID" value="PRX92131.1"/>
    <property type="molecule type" value="Genomic_DNA"/>
</dbReference>
<dbReference type="Proteomes" id="UP000237846">
    <property type="component" value="Unassembled WGS sequence"/>
</dbReference>
<evidence type="ECO:0000313" key="3">
    <source>
        <dbReference type="EMBL" id="PRX92131.1"/>
    </source>
</evidence>
<keyword evidence="4" id="KW-1185">Reference proteome</keyword>
<dbReference type="InterPro" id="IPR052529">
    <property type="entry name" value="Bact_Transport_Assoc"/>
</dbReference>
<feature type="domain" description="DUF418" evidence="2">
    <location>
        <begin position="218"/>
        <end position="383"/>
    </location>
</feature>
<feature type="transmembrane region" description="Helical" evidence="1">
    <location>
        <begin position="144"/>
        <end position="171"/>
    </location>
</feature>